<evidence type="ECO:0000313" key="1">
    <source>
        <dbReference type="EMBL" id="CAL8132736.1"/>
    </source>
</evidence>
<protein>
    <submittedName>
        <fullName evidence="1">Uncharacterized protein</fullName>
    </submittedName>
</protein>
<gene>
    <name evidence="1" type="ORF">ODALV1_LOCUS24736</name>
</gene>
<reference evidence="1 2" key="1">
    <citation type="submission" date="2024-08" db="EMBL/GenBank/DDBJ databases">
        <authorList>
            <person name="Cucini C."/>
            <person name="Frati F."/>
        </authorList>
    </citation>
    <scope>NUCLEOTIDE SEQUENCE [LARGE SCALE GENOMIC DNA]</scope>
</reference>
<sequence length="89" mass="10151">MNTTDLTTKKICSDPDDAILFPKTPHNPKSNEAFDNIQLRNLERKLPQMNRMDHCETFLTLPTGKITIADIKSVQPFISRAEIRLLANL</sequence>
<name>A0ABP1RQ02_9HEXA</name>
<comment type="caution">
    <text evidence="1">The sequence shown here is derived from an EMBL/GenBank/DDBJ whole genome shotgun (WGS) entry which is preliminary data.</text>
</comment>
<accession>A0ABP1RQ02</accession>
<keyword evidence="2" id="KW-1185">Reference proteome</keyword>
<dbReference type="EMBL" id="CAXLJM020000093">
    <property type="protein sequence ID" value="CAL8132736.1"/>
    <property type="molecule type" value="Genomic_DNA"/>
</dbReference>
<proteinExistence type="predicted"/>
<evidence type="ECO:0000313" key="2">
    <source>
        <dbReference type="Proteomes" id="UP001642540"/>
    </source>
</evidence>
<dbReference type="Proteomes" id="UP001642540">
    <property type="component" value="Unassembled WGS sequence"/>
</dbReference>
<organism evidence="1 2">
    <name type="scientific">Orchesella dallaii</name>
    <dbReference type="NCBI Taxonomy" id="48710"/>
    <lineage>
        <taxon>Eukaryota</taxon>
        <taxon>Metazoa</taxon>
        <taxon>Ecdysozoa</taxon>
        <taxon>Arthropoda</taxon>
        <taxon>Hexapoda</taxon>
        <taxon>Collembola</taxon>
        <taxon>Entomobryomorpha</taxon>
        <taxon>Entomobryoidea</taxon>
        <taxon>Orchesellidae</taxon>
        <taxon>Orchesellinae</taxon>
        <taxon>Orchesella</taxon>
    </lineage>
</organism>